<dbReference type="InterPro" id="IPR045886">
    <property type="entry name" value="ThiF/MoeB/HesA"/>
</dbReference>
<dbReference type="InterPro" id="IPR032420">
    <property type="entry name" value="E1_4HB"/>
</dbReference>
<evidence type="ECO:0000259" key="11">
    <source>
        <dbReference type="SMART" id="SM00985"/>
    </source>
</evidence>
<evidence type="ECO:0000313" key="13">
    <source>
        <dbReference type="Proteomes" id="UP000019103"/>
    </source>
</evidence>
<evidence type="ECO:0000256" key="5">
    <source>
        <dbReference type="ARBA" id="ARBA00022598"/>
    </source>
</evidence>
<dbReference type="Gene3D" id="3.10.290.60">
    <property type="entry name" value="Ubiquitin-activating enzyme E1, UFD domain"/>
    <property type="match status" value="1"/>
</dbReference>
<dbReference type="CDD" id="cd01490">
    <property type="entry name" value="Ube1_repeat2"/>
    <property type="match status" value="1"/>
</dbReference>
<gene>
    <name evidence="12" type="ORF">PFUGPA_01984</name>
</gene>
<keyword evidence="7" id="KW-0833">Ubl conjugation pathway</keyword>
<feature type="active site" description="Glycyl thioester intermediate" evidence="9">
    <location>
        <position position="692"/>
    </location>
</feature>
<keyword evidence="5" id="KW-0436">Ligase</keyword>
<keyword evidence="6" id="KW-0547">Nucleotide-binding</keyword>
<evidence type="ECO:0000256" key="1">
    <source>
        <dbReference type="ARBA" id="ARBA00000488"/>
    </source>
</evidence>
<dbReference type="EC" id="6.2.1.45" evidence="4"/>
<dbReference type="Pfam" id="PF09358">
    <property type="entry name" value="E1_UFD"/>
    <property type="match status" value="1"/>
</dbReference>
<evidence type="ECO:0000256" key="7">
    <source>
        <dbReference type="ARBA" id="ARBA00022786"/>
    </source>
</evidence>
<dbReference type="Gene3D" id="1.10.10.2660">
    <property type="entry name" value="Ubiquitin-activating enzyme E1, SCCH domain"/>
    <property type="match status" value="1"/>
</dbReference>
<dbReference type="GO" id="GO:0031510">
    <property type="term" value="C:SUMO activating enzyme complex"/>
    <property type="evidence" value="ECO:0007669"/>
    <property type="project" value="TreeGrafter"/>
</dbReference>
<evidence type="ECO:0000256" key="2">
    <source>
        <dbReference type="ARBA" id="ARBA00004906"/>
    </source>
</evidence>
<dbReference type="InterPro" id="IPR019572">
    <property type="entry name" value="UBA_E1_SCCH"/>
</dbReference>
<feature type="coiled-coil region" evidence="10">
    <location>
        <begin position="723"/>
        <end position="763"/>
    </location>
</feature>
<name>W4J176_PLAFP</name>
<dbReference type="FunFam" id="3.50.50.80:FF:000005">
    <property type="entry name" value="Ubiquitin-activating enzyme E1"/>
    <property type="match status" value="1"/>
</dbReference>
<dbReference type="PRINTS" id="PR01849">
    <property type="entry name" value="UBIQUITINACT"/>
</dbReference>
<dbReference type="InterPro" id="IPR042063">
    <property type="entry name" value="Ubi_acti_E1_SCCH"/>
</dbReference>
<dbReference type="Proteomes" id="UP000019103">
    <property type="component" value="Unassembled WGS sequence"/>
</dbReference>
<sequence>MFILFHIYIKIFVHIKKQRTDESVKPIEFDKSSESWKRSDCLEKMTENKIDTDLYSRQLGTYGFDLMNKLVKLNILIINVKGVGLECAKNLILSGPQSVCIYDNDICDISDIGVNFYINEKDVEDKSCRSDAVLKELQELNNYVHIYNYKGTIEKNWLENFDVVICCDINKEDLIKYNNMIRGIDKKRIAFLSCNIYGLCGYIFVDFNKEFICYDSNGEQVKSCNVSKISKELEGKVSFDFDKTSPFEEGDYVQFSNVEGMTEINNKIYKIKNLKKYTFEIGDTSLYSEYIKGGICTQVKKHLKLNFYPYEYICVNPLNNENISNNEQKHNQNDNHFLDTCNNIIYENIPQPNSFIISDYAKFDMSNHLHYSIQALKWYELQNEKGLPENSDEDALEKIYNYAVTLNNKDKEEKKSYAVEQLKKDVVYNVCRYSKSHIAPVASFFGGLLAQEVIKFTGKYMPIYQLLYLDFFECISLKEKVDINEIKKMNCKNDNIITVFGKSFQKKLNNLNVFLVGSGALGCEYAKLFSLLDMCTRNSEQNTNLNQNNIDNNLACCGKLTITDNDNIEVSNLNRQFLFRREHVGKSKSLVSSEIIKKKNNNMHVQSLETKVGAENEHIFNEEFWTKQNIIVNALDNIQARQYVDNKCVWYSKPLFESGTLGTKGNVQVIIPYLTQSYNDSYDPPEDSIPLCTLKHFPYDIVHTIEYARDIFQGLFYNTPLSIKQFLNDKEEYINKIQEEGNNASLLENLQNVINSLKEISSQCNFDFCIKKSVELFHNNFINQINQLLYSFPLDYKLSSGEYFWVGQKKPPQPIVFDVNNEMIQEFLLSTSNLLAQVYNIPPCFDINYIINVAKKIEVKPFEPKKVKINMDEKNLNNISISFAEEEKIIDDFCKELLNIPTNNIKINPIEFDKDEQTNLHVNFIYAFSNLRAINYKINTCDKLKAKIVAGKIIPALATTTSIITGLVGIELLKYVNYYDNIQAYVKLSDEQRKKEKHDVLSYFKNAFINSALPLFLFSEPMPPLRMMDKEYDELMKGPVKAIPNGFSSWDKIVISIKNGTIKDLIDHINEKYSIDVNLISVGNACLYNCYLPAHNKERLNKPIHELYKQISKQDLLEDKNYIIVEASCSDQDLVDVLIPSIQFIYK</sequence>
<dbReference type="SMART" id="SM00985">
    <property type="entry name" value="UBA_e1_C"/>
    <property type="match status" value="1"/>
</dbReference>
<dbReference type="Gene3D" id="3.50.50.80">
    <property type="entry name" value="Ubiquitin-activating enzyme E1, inactive adenylation domain, subdomain 1"/>
    <property type="match status" value="1"/>
</dbReference>
<evidence type="ECO:0000313" key="12">
    <source>
        <dbReference type="EMBL" id="ETW55940.1"/>
    </source>
</evidence>
<dbReference type="InterPro" id="IPR035985">
    <property type="entry name" value="Ubiquitin-activating_enz"/>
</dbReference>
<dbReference type="Pfam" id="PF10585">
    <property type="entry name" value="UBA_E1_SCCH"/>
    <property type="match status" value="1"/>
</dbReference>
<dbReference type="SUPFAM" id="SSF69572">
    <property type="entry name" value="Activating enzymes of the ubiquitin-like proteins"/>
    <property type="match status" value="2"/>
</dbReference>
<dbReference type="EMBL" id="KI927329">
    <property type="protein sequence ID" value="ETW55940.1"/>
    <property type="molecule type" value="Genomic_DNA"/>
</dbReference>
<dbReference type="GO" id="GO:0019948">
    <property type="term" value="F:SUMO activating enzyme activity"/>
    <property type="evidence" value="ECO:0007669"/>
    <property type="project" value="TreeGrafter"/>
</dbReference>
<dbReference type="InterPro" id="IPR000011">
    <property type="entry name" value="UBQ/SUMO-activ_enz_E1-like"/>
</dbReference>
<comment type="catalytic activity">
    <reaction evidence="1">
        <text>ATP + ubiquitin + [E1 ubiquitin-activating enzyme]-L-cysteine = AMP + diphosphate + S-ubiquitinyl-[E1 ubiquitin-activating enzyme]-L-cysteine.</text>
        <dbReference type="EC" id="6.2.1.45"/>
    </reaction>
</comment>
<evidence type="ECO:0000256" key="10">
    <source>
        <dbReference type="SAM" id="Coils"/>
    </source>
</evidence>
<dbReference type="OMA" id="GANLHAF"/>
<comment type="pathway">
    <text evidence="2">Protein modification; protein ubiquitination.</text>
</comment>
<dbReference type="FunFam" id="3.10.290.60:FF:000004">
    <property type="entry name" value="Ubiquitin-activating enzyme E1"/>
    <property type="match status" value="1"/>
</dbReference>
<dbReference type="GO" id="GO:0005737">
    <property type="term" value="C:cytoplasm"/>
    <property type="evidence" value="ECO:0007669"/>
    <property type="project" value="TreeGrafter"/>
</dbReference>
<evidence type="ECO:0000256" key="3">
    <source>
        <dbReference type="ARBA" id="ARBA00005673"/>
    </source>
</evidence>
<dbReference type="GO" id="GO:0005524">
    <property type="term" value="F:ATP binding"/>
    <property type="evidence" value="ECO:0007669"/>
    <property type="project" value="UniProtKB-KW"/>
</dbReference>
<dbReference type="InterPro" id="IPR042449">
    <property type="entry name" value="Ub-E1_IAD_1"/>
</dbReference>
<dbReference type="Pfam" id="PF16190">
    <property type="entry name" value="E1_FCCH"/>
    <property type="match status" value="1"/>
</dbReference>
<evidence type="ECO:0000256" key="4">
    <source>
        <dbReference type="ARBA" id="ARBA00012990"/>
    </source>
</evidence>
<evidence type="ECO:0000256" key="8">
    <source>
        <dbReference type="ARBA" id="ARBA00022840"/>
    </source>
</evidence>
<dbReference type="InterPro" id="IPR000594">
    <property type="entry name" value="ThiF_NAD_FAD-bd"/>
</dbReference>
<dbReference type="Pfam" id="PF16191">
    <property type="entry name" value="E1_4HB"/>
    <property type="match status" value="1"/>
</dbReference>
<evidence type="ECO:0000256" key="9">
    <source>
        <dbReference type="PROSITE-ProRule" id="PRU10132"/>
    </source>
</evidence>
<dbReference type="PANTHER" id="PTHR10953:SF4">
    <property type="entry name" value="UBIQUITIN-ACTIVATING ENZYME E1 C-TERMINAL DOMAIN-CONTAINING PROTEIN"/>
    <property type="match status" value="1"/>
</dbReference>
<dbReference type="AlphaFoldDB" id="W4J176"/>
<dbReference type="InterPro" id="IPR038252">
    <property type="entry name" value="UBA_E1_C_sf"/>
</dbReference>
<dbReference type="PANTHER" id="PTHR10953">
    <property type="entry name" value="UBIQUITIN-ACTIVATING ENZYME E1"/>
    <property type="match status" value="1"/>
</dbReference>
<dbReference type="FunFam" id="2.40.30.180:FF:000002">
    <property type="entry name" value="Ubiquitin-activating enzyme E1 2"/>
    <property type="match status" value="1"/>
</dbReference>
<dbReference type="FunFam" id="3.40.50.720:FF:000515">
    <property type="entry name" value="Ubiquitin-activating enzyme E1"/>
    <property type="match status" value="1"/>
</dbReference>
<dbReference type="UniPathway" id="UPA00143"/>
<keyword evidence="10" id="KW-0175">Coiled coil</keyword>
<keyword evidence="8" id="KW-0067">ATP-binding</keyword>
<protein>
    <recommendedName>
        <fullName evidence="4">E1 ubiquitin-activating enzyme</fullName>
        <ecNumber evidence="4">6.2.1.45</ecNumber>
    </recommendedName>
</protein>
<accession>W4J176</accession>
<proteinExistence type="inferred from homology"/>
<reference evidence="12 13" key="2">
    <citation type="submission" date="2013-02" db="EMBL/GenBank/DDBJ databases">
        <title>The Genome Sequence of Plasmodium falciparum Palo Alto/Uganda.</title>
        <authorList>
            <consortium name="The Broad Institute Genome Sequencing Platform"/>
            <consortium name="The Broad Institute Genome Sequencing Center for Infectious Disease"/>
            <person name="Neafsey D."/>
            <person name="Cheeseman I."/>
            <person name="Volkman S."/>
            <person name="Adams J."/>
            <person name="Walker B."/>
            <person name="Young S.K."/>
            <person name="Zeng Q."/>
            <person name="Gargeya S."/>
            <person name="Fitzgerald M."/>
            <person name="Haas B."/>
            <person name="Abouelleil A."/>
            <person name="Alvarado L."/>
            <person name="Arachchi H.M."/>
            <person name="Berlin A.M."/>
            <person name="Chapman S.B."/>
            <person name="Dewar J."/>
            <person name="Goldberg J."/>
            <person name="Griggs A."/>
            <person name="Gujja S."/>
            <person name="Hansen M."/>
            <person name="Howarth C."/>
            <person name="Imamovic A."/>
            <person name="Larimer J."/>
            <person name="McCowan C."/>
            <person name="Murphy C."/>
            <person name="Neiman D."/>
            <person name="Pearson M."/>
            <person name="Priest M."/>
            <person name="Roberts A."/>
            <person name="Saif S."/>
            <person name="Shea T."/>
            <person name="Sisk P."/>
            <person name="Sykes S."/>
            <person name="Wortman J."/>
            <person name="Nusbaum C."/>
            <person name="Birren B."/>
        </authorList>
    </citation>
    <scope>NUCLEOTIDE SEQUENCE [LARGE SCALE GENOMIC DNA]</scope>
    <source>
        <strain evidence="12 13">Palo Alto/Uganda</strain>
    </source>
</reference>
<organism evidence="12 13">
    <name type="scientific">Plasmodium falciparum (isolate Palo Alto / Uganda)</name>
    <dbReference type="NCBI Taxonomy" id="57270"/>
    <lineage>
        <taxon>Eukaryota</taxon>
        <taxon>Sar</taxon>
        <taxon>Alveolata</taxon>
        <taxon>Apicomplexa</taxon>
        <taxon>Aconoidasida</taxon>
        <taxon>Haemosporida</taxon>
        <taxon>Plasmodiidae</taxon>
        <taxon>Plasmodium</taxon>
        <taxon>Plasmodium (Laverania)</taxon>
    </lineage>
</organism>
<reference evidence="12 13" key="1">
    <citation type="submission" date="2013-02" db="EMBL/GenBank/DDBJ databases">
        <title>The Genome Annotation of Plasmodium falciparum Palo Alto/Uganda.</title>
        <authorList>
            <consortium name="The Broad Institute Genome Sequencing Platform"/>
            <consortium name="The Broad Institute Genome Sequencing Center for Infectious Disease"/>
            <person name="Neafsey D."/>
            <person name="Hoffman S."/>
            <person name="Volkman S."/>
            <person name="Rosenthal P."/>
            <person name="Walker B."/>
            <person name="Young S.K."/>
            <person name="Zeng Q."/>
            <person name="Gargeya S."/>
            <person name="Fitzgerald M."/>
            <person name="Haas B."/>
            <person name="Abouelleil A."/>
            <person name="Allen A.W."/>
            <person name="Alvarado L."/>
            <person name="Arachchi H.M."/>
            <person name="Berlin A.M."/>
            <person name="Chapman S.B."/>
            <person name="Gainer-Dewar J."/>
            <person name="Goldberg J."/>
            <person name="Griggs A."/>
            <person name="Gujja S."/>
            <person name="Hansen M."/>
            <person name="Howarth C."/>
            <person name="Imamovic A."/>
            <person name="Ireland A."/>
            <person name="Larimer J."/>
            <person name="McCowan C."/>
            <person name="Murphy C."/>
            <person name="Pearson M."/>
            <person name="Poon T.W."/>
            <person name="Priest M."/>
            <person name="Roberts A."/>
            <person name="Saif S."/>
            <person name="Shea T."/>
            <person name="Sisk P."/>
            <person name="Sykes S."/>
            <person name="Wortman J."/>
            <person name="Nusbaum C."/>
            <person name="Birren B."/>
        </authorList>
    </citation>
    <scope>NUCLEOTIDE SEQUENCE [LARGE SCALE GENOMIC DNA]</scope>
    <source>
        <strain evidence="12 13">Palo Alto/Uganda</strain>
    </source>
</reference>
<dbReference type="Gene3D" id="2.40.30.180">
    <property type="entry name" value="Ubiquitin-activating enzyme E1, FCCH domain"/>
    <property type="match status" value="1"/>
</dbReference>
<dbReference type="InterPro" id="IPR033127">
    <property type="entry name" value="UBQ-activ_enz_E1_Cys_AS"/>
</dbReference>
<dbReference type="Gene3D" id="3.40.50.12550">
    <property type="entry name" value="Ubiquitin-activating enzyme E1, inactive adenylation domain, subdomain 2"/>
    <property type="match status" value="1"/>
</dbReference>
<dbReference type="InterPro" id="IPR018965">
    <property type="entry name" value="Ub-activating_enz_E1_C"/>
</dbReference>
<dbReference type="PROSITE" id="PS00865">
    <property type="entry name" value="UBIQUITIN_ACTIVAT_2"/>
    <property type="match status" value="1"/>
</dbReference>
<dbReference type="FunFam" id="1.10.10.2660:FF:000008">
    <property type="entry name" value="Ubiquitin-activating enzyme e1"/>
    <property type="match status" value="1"/>
</dbReference>
<feature type="domain" description="Ubiquitin-activating enzyme E1 C-terminal" evidence="11">
    <location>
        <begin position="1004"/>
        <end position="1142"/>
    </location>
</feature>
<dbReference type="GO" id="GO:0016925">
    <property type="term" value="P:protein sumoylation"/>
    <property type="evidence" value="ECO:0007669"/>
    <property type="project" value="TreeGrafter"/>
</dbReference>
<dbReference type="OrthoDB" id="10252231at2759"/>
<dbReference type="InterPro" id="IPR032418">
    <property type="entry name" value="E1_FCCH"/>
</dbReference>
<dbReference type="Gene3D" id="3.40.50.720">
    <property type="entry name" value="NAD(P)-binding Rossmann-like Domain"/>
    <property type="match status" value="1"/>
</dbReference>
<comment type="similarity">
    <text evidence="3">Belongs to the ubiquitin-activating E1 family.</text>
</comment>
<dbReference type="Pfam" id="PF00899">
    <property type="entry name" value="ThiF"/>
    <property type="match status" value="1"/>
</dbReference>
<evidence type="ECO:0000256" key="6">
    <source>
        <dbReference type="ARBA" id="ARBA00022741"/>
    </source>
</evidence>
<dbReference type="InterPro" id="IPR042302">
    <property type="entry name" value="E1_FCCH_sf"/>
</dbReference>
<dbReference type="GO" id="GO:0016567">
    <property type="term" value="P:protein ubiquitination"/>
    <property type="evidence" value="ECO:0007669"/>
    <property type="project" value="UniProtKB-UniPathway"/>
</dbReference>